<dbReference type="KEGG" id="cra:CTO_0019"/>
<evidence type="ECO:0000256" key="1">
    <source>
        <dbReference type="SAM" id="MobiDB-lite"/>
    </source>
</evidence>
<gene>
    <name evidence="2" type="ordered locus">CTO_0019</name>
</gene>
<proteinExistence type="predicted"/>
<name>G4NNW8_CHLT4</name>
<dbReference type="AlphaFoldDB" id="G4NNW8"/>
<evidence type="ECO:0000313" key="2">
    <source>
        <dbReference type="EMBL" id="AEP34823.1"/>
    </source>
</evidence>
<sequence>MYVFSSTFFFMQHAHNTDSLPAWDCLQHNYLRRNALTSFCSYVPILSTVVGIRTLYNMRKLHTAFVQRTGGFLCQNDPNIPCDKFPCSIIKKEWPQVHTKAMQEVFGIKALVCLGSLILKIFRAVKAFFHRTFSPSLLPEQDASIQLPDSPQSGIPEETLLETPRSS</sequence>
<organism evidence="2 3">
    <name type="scientific">Chlamydia trachomatis serovar A (strain A2497)</name>
    <dbReference type="NCBI Taxonomy" id="580047"/>
    <lineage>
        <taxon>Bacteria</taxon>
        <taxon>Pseudomonadati</taxon>
        <taxon>Chlamydiota</taxon>
        <taxon>Chlamydiia</taxon>
        <taxon>Chlamydiales</taxon>
        <taxon>Chlamydiaceae</taxon>
        <taxon>Chlamydia/Chlamydophila group</taxon>
        <taxon>Chlamydia</taxon>
    </lineage>
</organism>
<feature type="compositionally biased region" description="Polar residues" evidence="1">
    <location>
        <begin position="143"/>
        <end position="153"/>
    </location>
</feature>
<dbReference type="Proteomes" id="UP000009287">
    <property type="component" value="Chromosome"/>
</dbReference>
<accession>G4NNW8</accession>
<dbReference type="PATRIC" id="fig|580047.4.peg.22"/>
<dbReference type="EMBL" id="CP002401">
    <property type="protein sequence ID" value="AEP34823.1"/>
    <property type="molecule type" value="Genomic_DNA"/>
</dbReference>
<evidence type="ECO:0000313" key="3">
    <source>
        <dbReference type="Proteomes" id="UP000009287"/>
    </source>
</evidence>
<feature type="region of interest" description="Disordered" evidence="1">
    <location>
        <begin position="143"/>
        <end position="167"/>
    </location>
</feature>
<reference evidence="2 3" key="1">
    <citation type="journal article" date="2011" name="J. Exp. Med.">
        <title>A live-attenuated chlamydial vaccine protects against trachoma in nonhuman primates.</title>
        <authorList>
            <person name="Kari L."/>
            <person name="Whitmire W.M."/>
            <person name="Olivares-Zavaleta N."/>
            <person name="Goheen M.M."/>
            <person name="Taylor L.D."/>
            <person name="Carlson J.H."/>
            <person name="Sturdevant G.L."/>
            <person name="Lu C."/>
            <person name="Bakios L.E."/>
            <person name="Randall L.B."/>
            <person name="Parnell M.J."/>
            <person name="Zhong G."/>
            <person name="Caldwell H.D."/>
        </authorList>
    </citation>
    <scope>NUCLEOTIDE SEQUENCE [LARGE SCALE GENOMIC DNA]</scope>
    <source>
        <strain evidence="2 3">A2497</strain>
    </source>
</reference>
<protein>
    <submittedName>
        <fullName evidence="2">Uncharacterized protein</fullName>
    </submittedName>
</protein>